<evidence type="ECO:0000256" key="1">
    <source>
        <dbReference type="SAM" id="MobiDB-lite"/>
    </source>
</evidence>
<evidence type="ECO:0000259" key="3">
    <source>
        <dbReference type="Pfam" id="PF09972"/>
    </source>
</evidence>
<keyword evidence="2" id="KW-1133">Transmembrane helix</keyword>
<dbReference type="InterPro" id="IPR018702">
    <property type="entry name" value="DUF2207"/>
</dbReference>
<feature type="domain" description="Predicted membrane protein YciQ-like C-terminal" evidence="4">
    <location>
        <begin position="362"/>
        <end position="586"/>
    </location>
</feature>
<gene>
    <name evidence="5" type="ORF">F0L68_09090</name>
</gene>
<keyword evidence="2" id="KW-0472">Membrane</keyword>
<proteinExistence type="predicted"/>
<sequence length="640" mass="66203">MPPGGGWLDPNGARSGGGPTGRGGGHPPGGGGCVICRIPQKIALAHSAQKHKRAPLFSAAVLKNWGARTAATIVLAGVALGFGGGSAGAAVGDGPQAPPLPVPSGSVPTITGTSGLPDSLNSEIRLKVERDGKLTVTELISVPQGKTVHRAMPLRLPVGTSVDRVFTVSNASVQGSGTASATSDEFDVSLNSGASTITYTVDGTVADMGDRQEVRWQVAGGWDTRFDTVTVSLIAPSQPKSVTCLSGPPGSVHGCSFASVSEAQAARASVITLRVGERIDFSVGLPLGSVPVNAKLADVSDLASAFALTPATGAALGLVVLLLIVGLVLLGRARARDGRALTAEVGPVNVLVRTADDHVAFASPDGVLPGQVGTLVDEHVDVVDVTATVIDLAVRNYLWIEEIGGAGGVLDWRIVRRNPVDQALAGYERAVYQALLPGETQAVLLSELRTTQVDLAQAREELYTDVVAKGWFGRRPDARRTPLWWAGAVLAGLGVAATVALALTIGGALFGLAAAVLGVALLLGARWMPARTKRGSALLAQVKGVRDYLYRAMPTDLPEADRELVFSRSLPYAVVLGATDRWLATFAEVDADADGAPGLYWFGEAQHSADLRRFAVHFPALLSALDGVLAQAGHLRSLRA</sequence>
<feature type="transmembrane region" description="Helical" evidence="2">
    <location>
        <begin position="483"/>
        <end position="503"/>
    </location>
</feature>
<dbReference type="EMBL" id="VUOB01000014">
    <property type="protein sequence ID" value="KAA2263816.1"/>
    <property type="molecule type" value="Genomic_DNA"/>
</dbReference>
<dbReference type="AlphaFoldDB" id="A0A5B2XKI3"/>
<evidence type="ECO:0000256" key="2">
    <source>
        <dbReference type="SAM" id="Phobius"/>
    </source>
</evidence>
<evidence type="ECO:0000313" key="5">
    <source>
        <dbReference type="EMBL" id="KAA2263816.1"/>
    </source>
</evidence>
<dbReference type="InterPro" id="IPR048389">
    <property type="entry name" value="YciQ-like_C"/>
</dbReference>
<reference evidence="5 6" key="2">
    <citation type="submission" date="2019-09" db="EMBL/GenBank/DDBJ databases">
        <authorList>
            <person name="Jin C."/>
        </authorList>
    </citation>
    <scope>NUCLEOTIDE SEQUENCE [LARGE SCALE GENOMIC DNA]</scope>
    <source>
        <strain evidence="5 6">AN110305</strain>
    </source>
</reference>
<dbReference type="Pfam" id="PF20990">
    <property type="entry name" value="DUF2207_C"/>
    <property type="match status" value="1"/>
</dbReference>
<feature type="compositionally biased region" description="Gly residues" evidence="1">
    <location>
        <begin position="14"/>
        <end position="26"/>
    </location>
</feature>
<evidence type="ECO:0000313" key="6">
    <source>
        <dbReference type="Proteomes" id="UP000323454"/>
    </source>
</evidence>
<evidence type="ECO:0000259" key="4">
    <source>
        <dbReference type="Pfam" id="PF20990"/>
    </source>
</evidence>
<dbReference type="Pfam" id="PF09972">
    <property type="entry name" value="DUF2207"/>
    <property type="match status" value="1"/>
</dbReference>
<feature type="region of interest" description="Disordered" evidence="1">
    <location>
        <begin position="1"/>
        <end position="26"/>
    </location>
</feature>
<protein>
    <submittedName>
        <fullName evidence="5">DUF2207 domain-containing protein</fullName>
    </submittedName>
</protein>
<name>A0A5B2XKI3_9PSEU</name>
<reference evidence="5 6" key="1">
    <citation type="submission" date="2019-09" db="EMBL/GenBank/DDBJ databases">
        <title>Goodfellowia gen. nov., a new genus of the Pseudonocardineae related to Actinoalloteichus, containing Goodfellowia coeruleoviolacea gen. nov., comb. nov. gen. nov., comb. nov.</title>
        <authorList>
            <person name="Labeda D."/>
        </authorList>
    </citation>
    <scope>NUCLEOTIDE SEQUENCE [LARGE SCALE GENOMIC DNA]</scope>
    <source>
        <strain evidence="5 6">AN110305</strain>
    </source>
</reference>
<dbReference type="OrthoDB" id="143710at2"/>
<feature type="transmembrane region" description="Helical" evidence="2">
    <location>
        <begin position="509"/>
        <end position="528"/>
    </location>
</feature>
<accession>A0A5B2XKI3</accession>
<keyword evidence="2" id="KW-0812">Transmembrane</keyword>
<organism evidence="5 6">
    <name type="scientific">Solihabitans fulvus</name>
    <dbReference type="NCBI Taxonomy" id="1892852"/>
    <lineage>
        <taxon>Bacteria</taxon>
        <taxon>Bacillati</taxon>
        <taxon>Actinomycetota</taxon>
        <taxon>Actinomycetes</taxon>
        <taxon>Pseudonocardiales</taxon>
        <taxon>Pseudonocardiaceae</taxon>
        <taxon>Solihabitans</taxon>
    </lineage>
</organism>
<dbReference type="Proteomes" id="UP000323454">
    <property type="component" value="Unassembled WGS sequence"/>
</dbReference>
<feature type="transmembrane region" description="Helical" evidence="2">
    <location>
        <begin position="305"/>
        <end position="330"/>
    </location>
</feature>
<keyword evidence="6" id="KW-1185">Reference proteome</keyword>
<comment type="caution">
    <text evidence="5">The sequence shown here is derived from an EMBL/GenBank/DDBJ whole genome shotgun (WGS) entry which is preliminary data.</text>
</comment>
<feature type="domain" description="DUF2207" evidence="3">
    <location>
        <begin position="123"/>
        <end position="242"/>
    </location>
</feature>